<reference evidence="2" key="1">
    <citation type="journal article" date="2019" name="Int. J. Syst. Evol. Microbiol.">
        <title>The Global Catalogue of Microorganisms (GCM) 10K type strain sequencing project: providing services to taxonomists for standard genome sequencing and annotation.</title>
        <authorList>
            <consortium name="The Broad Institute Genomics Platform"/>
            <consortium name="The Broad Institute Genome Sequencing Center for Infectious Disease"/>
            <person name="Wu L."/>
            <person name="Ma J."/>
        </authorList>
    </citation>
    <scope>NUCLEOTIDE SEQUENCE [LARGE SCALE GENOMIC DNA]</scope>
    <source>
        <strain evidence="2">DFY28</strain>
    </source>
</reference>
<dbReference type="Pfam" id="PF02567">
    <property type="entry name" value="PhzC-PhzF"/>
    <property type="match status" value="1"/>
</dbReference>
<organism evidence="1 2">
    <name type="scientific">Nocardioides yefusunii</name>
    <dbReference type="NCBI Taxonomy" id="2500546"/>
    <lineage>
        <taxon>Bacteria</taxon>
        <taxon>Bacillati</taxon>
        <taxon>Actinomycetota</taxon>
        <taxon>Actinomycetes</taxon>
        <taxon>Propionibacteriales</taxon>
        <taxon>Nocardioidaceae</taxon>
        <taxon>Nocardioides</taxon>
    </lineage>
</organism>
<dbReference type="Gene3D" id="3.10.310.10">
    <property type="entry name" value="Diaminopimelate Epimerase, Chain A, domain 1"/>
    <property type="match status" value="2"/>
</dbReference>
<sequence>MNEPQGLPFTQVDVFSTEPFGGNPVAVVHDADALSDAEMQRIANWTNLSETTFLLAPTSPEADYRVRIFTPEAELPFAGHPTLGTAHAWLAAGGVPRGDDVVQECTVGLVTVRRDAEGALSFAAPPLLRSGPVDLGTRDHVARAVCLTPDDLLDVQWVDNGPGWIGVRLRDAAAVLDVEVDLDLMTLPWAGHRELNIGLVGEHTPADVAEHGCTIEVRGIFGRIEDPVTGSLNASLGQWLIREGLVPTSYVARQGTVLGRTGRVQVSSVEGQVWVGGSTRTRISGRVVAS</sequence>
<dbReference type="PIRSF" id="PIRSF016184">
    <property type="entry name" value="PhzC_PhzF"/>
    <property type="match status" value="1"/>
</dbReference>
<dbReference type="EMBL" id="JBHSQI010000001">
    <property type="protein sequence ID" value="MFC6152243.1"/>
    <property type="molecule type" value="Genomic_DNA"/>
</dbReference>
<dbReference type="Proteomes" id="UP001596098">
    <property type="component" value="Unassembled WGS sequence"/>
</dbReference>
<evidence type="ECO:0000313" key="1">
    <source>
        <dbReference type="EMBL" id="MFC6152243.1"/>
    </source>
</evidence>
<proteinExistence type="predicted"/>
<dbReference type="RefSeq" id="WP_128220365.1">
    <property type="nucleotide sequence ID" value="NZ_CP034929.1"/>
</dbReference>
<dbReference type="InterPro" id="IPR003719">
    <property type="entry name" value="Phenazine_PhzF-like"/>
</dbReference>
<protein>
    <submittedName>
        <fullName evidence="1">PhzF family phenazine biosynthesis protein</fullName>
    </submittedName>
</protein>
<comment type="caution">
    <text evidence="1">The sequence shown here is derived from an EMBL/GenBank/DDBJ whole genome shotgun (WGS) entry which is preliminary data.</text>
</comment>
<dbReference type="NCBIfam" id="TIGR00654">
    <property type="entry name" value="PhzF_family"/>
    <property type="match status" value="1"/>
</dbReference>
<dbReference type="PANTHER" id="PTHR13774">
    <property type="entry name" value="PHENAZINE BIOSYNTHESIS PROTEIN"/>
    <property type="match status" value="1"/>
</dbReference>
<evidence type="ECO:0000313" key="2">
    <source>
        <dbReference type="Proteomes" id="UP001596098"/>
    </source>
</evidence>
<dbReference type="SUPFAM" id="SSF54506">
    <property type="entry name" value="Diaminopimelate epimerase-like"/>
    <property type="match status" value="1"/>
</dbReference>
<name>A0ABW1QSH4_9ACTN</name>
<gene>
    <name evidence="1" type="ORF">ACFPWU_00980</name>
</gene>
<dbReference type="PANTHER" id="PTHR13774:SF32">
    <property type="entry name" value="ANTISENSE-ENHANCING SEQUENCE 1"/>
    <property type="match status" value="1"/>
</dbReference>
<accession>A0ABW1QSH4</accession>
<keyword evidence="2" id="KW-1185">Reference proteome</keyword>